<reference evidence="2 3" key="1">
    <citation type="submission" date="2024-06" db="EMBL/GenBank/DDBJ databases">
        <title>Genomic Encyclopedia of Type Strains, Phase IV (KMG-IV): sequencing the most valuable type-strain genomes for metagenomic binning, comparative biology and taxonomic classification.</title>
        <authorList>
            <person name="Goeker M."/>
        </authorList>
    </citation>
    <scope>NUCLEOTIDE SEQUENCE [LARGE SCALE GENOMIC DNA]</scope>
    <source>
        <strain evidence="2 3">D-501</strain>
    </source>
</reference>
<comment type="caution">
    <text evidence="2">The sequence shown here is derived from an EMBL/GenBank/DDBJ whole genome shotgun (WGS) entry which is preliminary data.</text>
</comment>
<name>A0ABV2IN58_9BURK</name>
<dbReference type="Proteomes" id="UP001549111">
    <property type="component" value="Unassembled WGS sequence"/>
</dbReference>
<dbReference type="EMBL" id="JBEPLS010000006">
    <property type="protein sequence ID" value="MET3604244.1"/>
    <property type="molecule type" value="Genomic_DNA"/>
</dbReference>
<sequence length="46" mass="5001">MSLPPREPASWPLAARLGGIVVTATLLLLCVHWLAGPRPPCRWPPC</sequence>
<accession>A0ABV2IN58</accession>
<organism evidence="2 3">
    <name type="scientific">Sphaerotilus sulfidivorans</name>
    <dbReference type="NCBI Taxonomy" id="639200"/>
    <lineage>
        <taxon>Bacteria</taxon>
        <taxon>Pseudomonadati</taxon>
        <taxon>Pseudomonadota</taxon>
        <taxon>Betaproteobacteria</taxon>
        <taxon>Burkholderiales</taxon>
        <taxon>Sphaerotilaceae</taxon>
        <taxon>Sphaerotilus</taxon>
    </lineage>
</organism>
<keyword evidence="1" id="KW-0812">Transmembrane</keyword>
<keyword evidence="3" id="KW-1185">Reference proteome</keyword>
<keyword evidence="1" id="KW-1133">Transmembrane helix</keyword>
<feature type="transmembrane region" description="Helical" evidence="1">
    <location>
        <begin position="13"/>
        <end position="35"/>
    </location>
</feature>
<protein>
    <submittedName>
        <fullName evidence="2">Uncharacterized protein</fullName>
    </submittedName>
</protein>
<keyword evidence="1" id="KW-0472">Membrane</keyword>
<gene>
    <name evidence="2" type="ORF">ABIC99_002058</name>
</gene>
<evidence type="ECO:0000313" key="3">
    <source>
        <dbReference type="Proteomes" id="UP001549111"/>
    </source>
</evidence>
<dbReference type="RefSeq" id="WP_180692720.1">
    <property type="nucleotide sequence ID" value="NZ_CP035708.1"/>
</dbReference>
<proteinExistence type="predicted"/>
<evidence type="ECO:0000313" key="2">
    <source>
        <dbReference type="EMBL" id="MET3604244.1"/>
    </source>
</evidence>
<evidence type="ECO:0000256" key="1">
    <source>
        <dbReference type="SAM" id="Phobius"/>
    </source>
</evidence>